<dbReference type="InterPro" id="IPR036397">
    <property type="entry name" value="RNaseH_sf"/>
</dbReference>
<dbReference type="InterPro" id="IPR013520">
    <property type="entry name" value="Ribonucl_H"/>
</dbReference>
<proteinExistence type="predicted"/>
<gene>
    <name evidence="5" type="ORF">SAMN05421803_1516</name>
</gene>
<keyword evidence="3" id="KW-0269">Exonuclease</keyword>
<dbReference type="Pfam" id="PF00929">
    <property type="entry name" value="RNase_T"/>
    <property type="match status" value="1"/>
</dbReference>
<dbReference type="PANTHER" id="PTHR30231">
    <property type="entry name" value="DNA POLYMERASE III SUBUNIT EPSILON"/>
    <property type="match status" value="1"/>
</dbReference>
<keyword evidence="1" id="KW-0540">Nuclease</keyword>
<keyword evidence="2" id="KW-0378">Hydrolase</keyword>
<dbReference type="Gene3D" id="3.30.420.10">
    <property type="entry name" value="Ribonuclease H-like superfamily/Ribonuclease H"/>
    <property type="match status" value="1"/>
</dbReference>
<name>A0A1M6WU64_9ACTN</name>
<dbReference type="EMBL" id="FQZK01000051">
    <property type="protein sequence ID" value="SHK97263.1"/>
    <property type="molecule type" value="Genomic_DNA"/>
</dbReference>
<accession>A0A1M6WU64</accession>
<organism evidence="5 6">
    <name type="scientific">Nocardiopsis flavescens</name>
    <dbReference type="NCBI Taxonomy" id="758803"/>
    <lineage>
        <taxon>Bacteria</taxon>
        <taxon>Bacillati</taxon>
        <taxon>Actinomycetota</taxon>
        <taxon>Actinomycetes</taxon>
        <taxon>Streptosporangiales</taxon>
        <taxon>Nocardiopsidaceae</taxon>
        <taxon>Nocardiopsis</taxon>
    </lineage>
</organism>
<protein>
    <submittedName>
        <fullName evidence="5">DNA polymerase-3 subunit epsilon</fullName>
    </submittedName>
</protein>
<dbReference type="Proteomes" id="UP000184452">
    <property type="component" value="Unassembled WGS sequence"/>
</dbReference>
<evidence type="ECO:0000256" key="3">
    <source>
        <dbReference type="ARBA" id="ARBA00022839"/>
    </source>
</evidence>
<dbReference type="SUPFAM" id="SSF53098">
    <property type="entry name" value="Ribonuclease H-like"/>
    <property type="match status" value="1"/>
</dbReference>
<dbReference type="GO" id="GO:0008408">
    <property type="term" value="F:3'-5' exonuclease activity"/>
    <property type="evidence" value="ECO:0007669"/>
    <property type="project" value="TreeGrafter"/>
</dbReference>
<dbReference type="PANTHER" id="PTHR30231:SF4">
    <property type="entry name" value="PROTEIN NEN2"/>
    <property type="match status" value="1"/>
</dbReference>
<reference evidence="5 6" key="1">
    <citation type="submission" date="2016-11" db="EMBL/GenBank/DDBJ databases">
        <authorList>
            <person name="Jaros S."/>
            <person name="Januszkiewicz K."/>
            <person name="Wedrychowicz H."/>
        </authorList>
    </citation>
    <scope>NUCLEOTIDE SEQUENCE [LARGE SCALE GENOMIC DNA]</scope>
    <source>
        <strain evidence="5 6">CGMCC 4.5723</strain>
    </source>
</reference>
<evidence type="ECO:0000313" key="6">
    <source>
        <dbReference type="Proteomes" id="UP000184452"/>
    </source>
</evidence>
<dbReference type="CDD" id="cd06127">
    <property type="entry name" value="DEDDh"/>
    <property type="match status" value="1"/>
</dbReference>
<feature type="domain" description="Exonuclease" evidence="4">
    <location>
        <begin position="26"/>
        <end position="195"/>
    </location>
</feature>
<dbReference type="InterPro" id="IPR012337">
    <property type="entry name" value="RNaseH-like_sf"/>
</dbReference>
<dbReference type="GO" id="GO:0003676">
    <property type="term" value="F:nucleic acid binding"/>
    <property type="evidence" value="ECO:0007669"/>
    <property type="project" value="InterPro"/>
</dbReference>
<dbReference type="SMART" id="SM00479">
    <property type="entry name" value="EXOIII"/>
    <property type="match status" value="1"/>
</dbReference>
<evidence type="ECO:0000259" key="4">
    <source>
        <dbReference type="SMART" id="SM00479"/>
    </source>
</evidence>
<dbReference type="RefSeq" id="WP_073384435.1">
    <property type="nucleotide sequence ID" value="NZ_FQZK01000051.1"/>
</dbReference>
<evidence type="ECO:0000313" key="5">
    <source>
        <dbReference type="EMBL" id="SHK97263.1"/>
    </source>
</evidence>
<sequence>MSRRDTWKRHRGQAAQRARKTLANPNAVILDTETTGLGSTDQILEIGILTARGDVICDERIKVDIPIGKSASRIHGIRQDMLTDCPRWGEFLPWIWGDLSLRGVNEIVIYNAPFDRRMIAQSSAASPDPECHISTKAILGLDHWCAMHAYAAYVGDWQEWSGDYRWQRLPGGDHSAIGDCRATLKVLQTMAQERE</sequence>
<dbReference type="AlphaFoldDB" id="A0A1M6WU64"/>
<dbReference type="STRING" id="758803.SAMN05421803_1516"/>
<evidence type="ECO:0000256" key="1">
    <source>
        <dbReference type="ARBA" id="ARBA00022722"/>
    </source>
</evidence>
<evidence type="ECO:0000256" key="2">
    <source>
        <dbReference type="ARBA" id="ARBA00022801"/>
    </source>
</evidence>
<keyword evidence="6" id="KW-1185">Reference proteome</keyword>